<keyword evidence="2" id="KW-0675">Receptor</keyword>
<organism evidence="1 2">
    <name type="scientific">Orycteropus afer afer</name>
    <dbReference type="NCBI Taxonomy" id="1230840"/>
    <lineage>
        <taxon>Eukaryota</taxon>
        <taxon>Metazoa</taxon>
        <taxon>Chordata</taxon>
        <taxon>Craniata</taxon>
        <taxon>Vertebrata</taxon>
        <taxon>Euteleostomi</taxon>
        <taxon>Mammalia</taxon>
        <taxon>Eutheria</taxon>
        <taxon>Afrotheria</taxon>
        <taxon>Tubulidentata</taxon>
        <taxon>Orycteropodidae</taxon>
        <taxon>Orycteropus</taxon>
    </lineage>
</organism>
<proteinExistence type="predicted"/>
<sequence length="302" mass="32586">MRLAGWLGPSSPWALAALLLALAARGVASGAPTFPWRDTETLERLVCEQCPPGTFVQQPCGRGRPTACAACPPRHYTQFWNYLDRCRYCNVICGEREEEVRPCSATRNRACRCRPGFFVHAGFCLEHTQCPPGAGVAAPGTSSQNTQCQPCPVGTFSAGRSSSERCQPHRNCSALGLTLNVPGSSFHDALCTGCSNFSLSTPEPGPECERALVDFVAFQDMPFKKLLRLQQALAGSGGQRAPPPPPPPREEGRAALQLDLRQQLLELGAQGGVLGVRLLRALRAARLTALERSVRARFSTSL</sequence>
<keyword evidence="1" id="KW-1185">Reference proteome</keyword>
<evidence type="ECO:0000313" key="2">
    <source>
        <dbReference type="RefSeq" id="XP_042638723.1"/>
    </source>
</evidence>
<name>A0AC54ZE82_ORYAF</name>
<accession>A0AC54ZE82</accession>
<reference evidence="2" key="1">
    <citation type="submission" date="2025-08" db="UniProtKB">
        <authorList>
            <consortium name="RefSeq"/>
        </authorList>
    </citation>
    <scope>IDENTIFICATION</scope>
</reference>
<evidence type="ECO:0000313" key="1">
    <source>
        <dbReference type="Proteomes" id="UP000694850"/>
    </source>
</evidence>
<dbReference type="RefSeq" id="XP_042638723.1">
    <property type="nucleotide sequence ID" value="XM_042782789.1"/>
</dbReference>
<dbReference type="Proteomes" id="UP000694850">
    <property type="component" value="Unplaced"/>
</dbReference>
<gene>
    <name evidence="2" type="primary">TNFRSF6B</name>
</gene>
<protein>
    <submittedName>
        <fullName evidence="2">Tumor necrosis factor receptor superfamily member 6B</fullName>
    </submittedName>
</protein>